<name>A0A820L3L1_9BILA</name>
<dbReference type="PANTHER" id="PTHR31139">
    <property type="entry name" value="ECTOPIC P GRANULES PROTEIN 5 HOMOLOG"/>
    <property type="match status" value="1"/>
</dbReference>
<accession>A0A820L3L1</accession>
<reference evidence="1" key="1">
    <citation type="submission" date="2021-02" db="EMBL/GenBank/DDBJ databases">
        <authorList>
            <person name="Nowell W R."/>
        </authorList>
    </citation>
    <scope>NUCLEOTIDE SEQUENCE</scope>
</reference>
<proteinExistence type="predicted"/>
<dbReference type="InterPro" id="IPR051436">
    <property type="entry name" value="Autophagy-related_EPG5"/>
</dbReference>
<protein>
    <submittedName>
        <fullName evidence="1">Uncharacterized protein</fullName>
    </submittedName>
</protein>
<evidence type="ECO:0000313" key="1">
    <source>
        <dbReference type="EMBL" id="CAF4349959.1"/>
    </source>
</evidence>
<sequence>RLEKILNEHKQLLTDACRSCDIDMCRSIDLLIQIVQYFTRQLSSPFSNENQSLIIIDIGTQLFYSLLLVYDDKYNEYMQPLSEQLNSLFDTLGEIFVKSNLRQPQIILEYIVLNRPNISRLIPYFNPNSLIQSEKFIDIYKKLSKMFTFVECPSYLLQMFRKFNVKQWFENASNSNQRLLFIDTLFNHFRSLVDNFTLAARRETPPGYDELPLIEQTNQLFEISIGHMI</sequence>
<dbReference type="Proteomes" id="UP000663881">
    <property type="component" value="Unassembled WGS sequence"/>
</dbReference>
<feature type="non-terminal residue" evidence="1">
    <location>
        <position position="1"/>
    </location>
</feature>
<dbReference type="EMBL" id="CAJOAY010021611">
    <property type="protein sequence ID" value="CAF4349959.1"/>
    <property type="molecule type" value="Genomic_DNA"/>
</dbReference>
<dbReference type="AlphaFoldDB" id="A0A820L3L1"/>
<organism evidence="1 2">
    <name type="scientific">Adineta steineri</name>
    <dbReference type="NCBI Taxonomy" id="433720"/>
    <lineage>
        <taxon>Eukaryota</taxon>
        <taxon>Metazoa</taxon>
        <taxon>Spiralia</taxon>
        <taxon>Gnathifera</taxon>
        <taxon>Rotifera</taxon>
        <taxon>Eurotatoria</taxon>
        <taxon>Bdelloidea</taxon>
        <taxon>Adinetida</taxon>
        <taxon>Adinetidae</taxon>
        <taxon>Adineta</taxon>
    </lineage>
</organism>
<dbReference type="GO" id="GO:0005737">
    <property type="term" value="C:cytoplasm"/>
    <property type="evidence" value="ECO:0007669"/>
    <property type="project" value="TreeGrafter"/>
</dbReference>
<gene>
    <name evidence="1" type="ORF">OKA104_LOCUS48750</name>
</gene>
<evidence type="ECO:0000313" key="2">
    <source>
        <dbReference type="Proteomes" id="UP000663881"/>
    </source>
</evidence>
<dbReference type="GO" id="GO:0097352">
    <property type="term" value="P:autophagosome maturation"/>
    <property type="evidence" value="ECO:0007669"/>
    <property type="project" value="TreeGrafter"/>
</dbReference>
<comment type="caution">
    <text evidence="1">The sequence shown here is derived from an EMBL/GenBank/DDBJ whole genome shotgun (WGS) entry which is preliminary data.</text>
</comment>
<dbReference type="PANTHER" id="PTHR31139:SF4">
    <property type="entry name" value="ECTOPIC P GRANULES PROTEIN 5 HOMOLOG"/>
    <property type="match status" value="1"/>
</dbReference>
<feature type="non-terminal residue" evidence="1">
    <location>
        <position position="229"/>
    </location>
</feature>